<dbReference type="WBParaSite" id="PS1159_v2.g15499.t1">
    <property type="protein sequence ID" value="PS1159_v2.g15499.t1"/>
    <property type="gene ID" value="PS1159_v2.g15499"/>
</dbReference>
<organism evidence="1 2">
    <name type="scientific">Panagrolaimus sp. PS1159</name>
    <dbReference type="NCBI Taxonomy" id="55785"/>
    <lineage>
        <taxon>Eukaryota</taxon>
        <taxon>Metazoa</taxon>
        <taxon>Ecdysozoa</taxon>
        <taxon>Nematoda</taxon>
        <taxon>Chromadorea</taxon>
        <taxon>Rhabditida</taxon>
        <taxon>Tylenchina</taxon>
        <taxon>Panagrolaimomorpha</taxon>
        <taxon>Panagrolaimoidea</taxon>
        <taxon>Panagrolaimidae</taxon>
        <taxon>Panagrolaimus</taxon>
    </lineage>
</organism>
<protein>
    <submittedName>
        <fullName evidence="2">Activin_recp domain-containing protein</fullName>
    </submittedName>
</protein>
<reference evidence="2" key="1">
    <citation type="submission" date="2022-11" db="UniProtKB">
        <authorList>
            <consortium name="WormBaseParasite"/>
        </authorList>
    </citation>
    <scope>IDENTIFICATION</scope>
</reference>
<proteinExistence type="predicted"/>
<dbReference type="Proteomes" id="UP000887580">
    <property type="component" value="Unplaced"/>
</dbReference>
<evidence type="ECO:0000313" key="1">
    <source>
        <dbReference type="Proteomes" id="UP000887580"/>
    </source>
</evidence>
<evidence type="ECO:0000313" key="2">
    <source>
        <dbReference type="WBParaSite" id="PS1159_v2.g15499.t1"/>
    </source>
</evidence>
<accession>A0AC35FAR3</accession>
<sequence>MKYLIFVAIFAFSFQILNALNCISKRNSKCLDSVKYCMYINYMDENGINHIEQSCASPITLGGKIFTCEDYGTTTINFKNINGKMICCDTNMCNDGNDPGTTKMYDKMNFEKQKLFSFLARMVTMMEILLTD</sequence>
<name>A0AC35FAR3_9BILA</name>